<evidence type="ECO:0000256" key="3">
    <source>
        <dbReference type="SAM" id="Phobius"/>
    </source>
</evidence>
<keyword evidence="5" id="KW-1185">Reference proteome</keyword>
<gene>
    <name evidence="4" type="ORF">R1sor_023305</name>
</gene>
<dbReference type="AlphaFoldDB" id="A0ABD3GRG5"/>
<comment type="similarity">
    <text evidence="1">Belongs to the ycf20 family.</text>
</comment>
<feature type="region of interest" description="Disordered" evidence="2">
    <location>
        <begin position="144"/>
        <end position="168"/>
    </location>
</feature>
<dbReference type="PANTHER" id="PTHR33787:SF4">
    <property type="entry name" value="YCF20-LIKE PROTEIN"/>
    <property type="match status" value="1"/>
</dbReference>
<feature type="transmembrane region" description="Helical" evidence="3">
    <location>
        <begin position="31"/>
        <end position="51"/>
    </location>
</feature>
<dbReference type="Pfam" id="PF04483">
    <property type="entry name" value="DUF565"/>
    <property type="match status" value="1"/>
</dbReference>
<reference evidence="4 5" key="1">
    <citation type="submission" date="2024-09" db="EMBL/GenBank/DDBJ databases">
        <title>Chromosome-scale assembly of Riccia sorocarpa.</title>
        <authorList>
            <person name="Paukszto L."/>
        </authorList>
    </citation>
    <scope>NUCLEOTIDE SEQUENCE [LARGE SCALE GENOMIC DNA]</scope>
    <source>
        <strain evidence="4">LP-2024</strain>
        <tissue evidence="4">Aerial parts of the thallus</tissue>
    </source>
</reference>
<comment type="caution">
    <text evidence="4">The sequence shown here is derived from an EMBL/GenBank/DDBJ whole genome shotgun (WGS) entry which is preliminary data.</text>
</comment>
<feature type="transmembrane region" description="Helical" evidence="3">
    <location>
        <begin position="198"/>
        <end position="217"/>
    </location>
</feature>
<keyword evidence="3" id="KW-1133">Transmembrane helix</keyword>
<keyword evidence="3" id="KW-0472">Membrane</keyword>
<keyword evidence="3" id="KW-0812">Transmembrane</keyword>
<dbReference type="EMBL" id="JBJQOH010000007">
    <property type="protein sequence ID" value="KAL3680349.1"/>
    <property type="molecule type" value="Genomic_DNA"/>
</dbReference>
<proteinExistence type="inferred from homology"/>
<dbReference type="InterPro" id="IPR007572">
    <property type="entry name" value="Uncharacterised_Ycf20"/>
</dbReference>
<sequence length="278" mass="30530">MFACQEENEWSSNGVVLEEILGVPGSCIFDLLSACSWNFWQFWLAFFYYWFRRGNVKAICLAVVKFCSASWNAAVAKDLREMESMSFSSTFQPGTKLWDSRAGLTSSRGCTVGVCRRCRMGSLSNLIIVRKETATARSLLIRSTLNTTGSPGGGGDPEGRSSSSPAFGTTRLGRIIGAGQRELSVKFKNVRRKFPLKIFLLLLGYYTANALATILGQTGDWDVLAAGVLVAVIEGIGYLMYRAPAMLGEKGKELVVYINFWKSGFSFGLFVDAFKLGS</sequence>
<feature type="transmembrane region" description="Helical" evidence="3">
    <location>
        <begin position="223"/>
        <end position="241"/>
    </location>
</feature>
<evidence type="ECO:0000256" key="1">
    <source>
        <dbReference type="ARBA" id="ARBA00009846"/>
    </source>
</evidence>
<dbReference type="PANTHER" id="PTHR33787">
    <property type="match status" value="1"/>
</dbReference>
<evidence type="ECO:0008006" key="6">
    <source>
        <dbReference type="Google" id="ProtNLM"/>
    </source>
</evidence>
<evidence type="ECO:0000256" key="2">
    <source>
        <dbReference type="SAM" id="MobiDB-lite"/>
    </source>
</evidence>
<accession>A0ABD3GRG5</accession>
<name>A0ABD3GRG5_9MARC</name>
<dbReference type="Proteomes" id="UP001633002">
    <property type="component" value="Unassembled WGS sequence"/>
</dbReference>
<evidence type="ECO:0000313" key="4">
    <source>
        <dbReference type="EMBL" id="KAL3680349.1"/>
    </source>
</evidence>
<organism evidence="4 5">
    <name type="scientific">Riccia sorocarpa</name>
    <dbReference type="NCBI Taxonomy" id="122646"/>
    <lineage>
        <taxon>Eukaryota</taxon>
        <taxon>Viridiplantae</taxon>
        <taxon>Streptophyta</taxon>
        <taxon>Embryophyta</taxon>
        <taxon>Marchantiophyta</taxon>
        <taxon>Marchantiopsida</taxon>
        <taxon>Marchantiidae</taxon>
        <taxon>Marchantiales</taxon>
        <taxon>Ricciaceae</taxon>
        <taxon>Riccia</taxon>
    </lineage>
</organism>
<evidence type="ECO:0000313" key="5">
    <source>
        <dbReference type="Proteomes" id="UP001633002"/>
    </source>
</evidence>
<protein>
    <recommendedName>
        <fullName evidence="6">Ycf20-like protein</fullName>
    </recommendedName>
</protein>